<reference evidence="3 4" key="1">
    <citation type="submission" date="2016-03" db="EMBL/GenBank/DDBJ databases">
        <title>Draft Genome Assembly of Pseudomonas putida strain CBF10-2.</title>
        <authorList>
            <person name="Iyer R.S."/>
            <person name="Damania A."/>
        </authorList>
    </citation>
    <scope>NUCLEOTIDE SEQUENCE [LARGE SCALE GENOMIC DNA]</scope>
    <source>
        <strain evidence="3 4">CBF10-2</strain>
    </source>
</reference>
<dbReference type="Gene3D" id="3.10.450.40">
    <property type="match status" value="1"/>
</dbReference>
<proteinExistence type="predicted"/>
<feature type="domain" description="IraD/Gp25-like" evidence="2">
    <location>
        <begin position="42"/>
        <end position="123"/>
    </location>
</feature>
<dbReference type="Proteomes" id="UP000077752">
    <property type="component" value="Unassembled WGS sequence"/>
</dbReference>
<dbReference type="InterPro" id="IPR007048">
    <property type="entry name" value="IraD/Gp25-like"/>
</dbReference>
<evidence type="ECO:0000256" key="1">
    <source>
        <dbReference type="SAM" id="MobiDB-lite"/>
    </source>
</evidence>
<dbReference type="InterPro" id="IPR017737">
    <property type="entry name" value="TssE1-like"/>
</dbReference>
<accession>A0A177SWE2</accession>
<dbReference type="InterPro" id="IPR010269">
    <property type="entry name" value="T6SS_TssC-like"/>
</dbReference>
<dbReference type="AlphaFoldDB" id="A0A177SWE2"/>
<dbReference type="SUPFAM" id="SSF160719">
    <property type="entry name" value="gpW/gp25-like"/>
    <property type="match status" value="1"/>
</dbReference>
<dbReference type="Pfam" id="PF04965">
    <property type="entry name" value="GPW_gp25"/>
    <property type="match status" value="1"/>
</dbReference>
<protein>
    <submittedName>
        <fullName evidence="3">Type VI secretion system lysozyme-like protein</fullName>
    </submittedName>
</protein>
<evidence type="ECO:0000313" key="4">
    <source>
        <dbReference type="Proteomes" id="UP000077752"/>
    </source>
</evidence>
<dbReference type="EMBL" id="LUCV01000003">
    <property type="protein sequence ID" value="OAI95129.1"/>
    <property type="molecule type" value="Genomic_DNA"/>
</dbReference>
<dbReference type="RefSeq" id="WP_064301229.1">
    <property type="nucleotide sequence ID" value="NZ_LUCV01000003.1"/>
</dbReference>
<evidence type="ECO:0000259" key="2">
    <source>
        <dbReference type="Pfam" id="PF04965"/>
    </source>
</evidence>
<name>A0A177SWE2_PSEPU</name>
<dbReference type="PANTHER" id="PTHR35565">
    <property type="entry name" value="CYTOPLASMIC PROTEIN-RELATED"/>
    <property type="match status" value="1"/>
</dbReference>
<sequence length="148" mass="16205">MTVHPAVSPGPASGSLFQRLEPDLPPRRLGGRQAQVAGQVLAIKNNLEHLLNARRGGSQSCPGLGLPDMNDAGAGQMELRAQICQDIREMIALYEPRVRVLDVRPLAAAEQPLGLCFRLHCQIPLVEASGQVEIDLLLHRRQQRIQVL</sequence>
<comment type="caution">
    <text evidence="3">The sequence shown here is derived from an EMBL/GenBank/DDBJ whole genome shotgun (WGS) entry which is preliminary data.</text>
</comment>
<organism evidence="3 4">
    <name type="scientific">Pseudomonas putida</name>
    <name type="common">Arthrobacter siderocapsulatus</name>
    <dbReference type="NCBI Taxonomy" id="303"/>
    <lineage>
        <taxon>Bacteria</taxon>
        <taxon>Pseudomonadati</taxon>
        <taxon>Pseudomonadota</taxon>
        <taxon>Gammaproteobacteria</taxon>
        <taxon>Pseudomonadales</taxon>
        <taxon>Pseudomonadaceae</taxon>
        <taxon>Pseudomonas</taxon>
    </lineage>
</organism>
<evidence type="ECO:0000313" key="3">
    <source>
        <dbReference type="EMBL" id="OAI95129.1"/>
    </source>
</evidence>
<dbReference type="NCBIfam" id="TIGR03357">
    <property type="entry name" value="VI_zyme"/>
    <property type="match status" value="1"/>
</dbReference>
<dbReference type="PANTHER" id="PTHR35565:SF1">
    <property type="entry name" value="TYPE VI SECRETION SYSTEM CONTRACTILE SHEATH LARGE SUBUNIT"/>
    <property type="match status" value="1"/>
</dbReference>
<feature type="region of interest" description="Disordered" evidence="1">
    <location>
        <begin position="1"/>
        <end position="31"/>
    </location>
</feature>
<gene>
    <name evidence="3" type="ORF">AYO28_06375</name>
</gene>